<dbReference type="Pfam" id="PF00378">
    <property type="entry name" value="ECH_1"/>
    <property type="match status" value="1"/>
</dbReference>
<evidence type="ECO:0000256" key="2">
    <source>
        <dbReference type="RuleBase" id="RU003707"/>
    </source>
</evidence>
<reference evidence="3" key="1">
    <citation type="submission" date="2021-03" db="EMBL/GenBank/DDBJ databases">
        <title>Genome sequencing and assembly of Tianweitania sediminis.</title>
        <authorList>
            <person name="Chhetri G."/>
        </authorList>
    </citation>
    <scope>NUCLEOTIDE SEQUENCE</scope>
    <source>
        <strain evidence="3">Z8</strain>
    </source>
</reference>
<dbReference type="PROSITE" id="PS00166">
    <property type="entry name" value="ENOYL_COA_HYDRATASE"/>
    <property type="match status" value="1"/>
</dbReference>
<evidence type="ECO:0000313" key="4">
    <source>
        <dbReference type="Proteomes" id="UP000666240"/>
    </source>
</evidence>
<dbReference type="CDD" id="cd06558">
    <property type="entry name" value="crotonase-like"/>
    <property type="match status" value="1"/>
</dbReference>
<dbReference type="InterPro" id="IPR014748">
    <property type="entry name" value="Enoyl-CoA_hydra_C"/>
</dbReference>
<proteinExistence type="inferred from homology"/>
<name>A0A8J7UJ55_9HYPH</name>
<dbReference type="InterPro" id="IPR001753">
    <property type="entry name" value="Enoyl-CoA_hydra/iso"/>
</dbReference>
<keyword evidence="4" id="KW-1185">Reference proteome</keyword>
<dbReference type="SUPFAM" id="SSF52096">
    <property type="entry name" value="ClpP/crotonase"/>
    <property type="match status" value="1"/>
</dbReference>
<comment type="similarity">
    <text evidence="1 2">Belongs to the enoyl-CoA hydratase/isomerase family.</text>
</comment>
<dbReference type="Proteomes" id="UP000666240">
    <property type="component" value="Unassembled WGS sequence"/>
</dbReference>
<organism evidence="3 4">
    <name type="scientific">Tianweitania sediminis</name>
    <dbReference type="NCBI Taxonomy" id="1502156"/>
    <lineage>
        <taxon>Bacteria</taxon>
        <taxon>Pseudomonadati</taxon>
        <taxon>Pseudomonadota</taxon>
        <taxon>Alphaproteobacteria</taxon>
        <taxon>Hyphomicrobiales</taxon>
        <taxon>Phyllobacteriaceae</taxon>
        <taxon>Tianweitania</taxon>
    </lineage>
</organism>
<dbReference type="Gene3D" id="3.90.226.10">
    <property type="entry name" value="2-enoyl-CoA Hydratase, Chain A, domain 1"/>
    <property type="match status" value="1"/>
</dbReference>
<dbReference type="AlphaFoldDB" id="A0A8J7UJ55"/>
<evidence type="ECO:0000256" key="1">
    <source>
        <dbReference type="ARBA" id="ARBA00005254"/>
    </source>
</evidence>
<dbReference type="EMBL" id="JAGIYY010000004">
    <property type="protein sequence ID" value="MBP0439653.1"/>
    <property type="molecule type" value="Genomic_DNA"/>
</dbReference>
<comment type="caution">
    <text evidence="3">The sequence shown here is derived from an EMBL/GenBank/DDBJ whole genome shotgun (WGS) entry which is preliminary data.</text>
</comment>
<dbReference type="GO" id="GO:0008300">
    <property type="term" value="P:isoprenoid catabolic process"/>
    <property type="evidence" value="ECO:0007669"/>
    <property type="project" value="TreeGrafter"/>
</dbReference>
<dbReference type="InterPro" id="IPR051683">
    <property type="entry name" value="Enoyl-CoA_Hydratase/Isomerase"/>
</dbReference>
<accession>A0A8J7UJ55</accession>
<dbReference type="PANTHER" id="PTHR42964:SF1">
    <property type="entry name" value="POLYKETIDE BIOSYNTHESIS ENOYL-COA HYDRATASE PKSH-RELATED"/>
    <property type="match status" value="1"/>
</dbReference>
<protein>
    <submittedName>
        <fullName evidence="3">Enoyl-CoA hydratase/isomerase family protein</fullName>
    </submittedName>
</protein>
<dbReference type="Gene3D" id="1.10.12.10">
    <property type="entry name" value="Lyase 2-enoyl-coa Hydratase, Chain A, domain 2"/>
    <property type="match status" value="1"/>
</dbReference>
<dbReference type="InterPro" id="IPR018376">
    <property type="entry name" value="Enoyl-CoA_hyd/isom_CS"/>
</dbReference>
<sequence>MDFQAEAEIAPIRVDAVNGVATLTIDRPAKKNAMTAAMWSALINALRDVAADASCRVLVLRGEGNDFCAGADIAEFDTVRRDPETARAYEDLNARAFGALRELPIPTIAAIRGNCLGGGLGLAISCDLRLATADARFSIPAAKLGLAYPAESIRHVVWAAGPQLARFLIHTGQQITAAEAHQGGLLLDVVKSDHLDERVAALAATIAANAPLTHRASKRAINAVLADDEAMLEEAAAMGAATFASEDYAEGRRAFRERRQPVFRGR</sequence>
<dbReference type="PANTHER" id="PTHR42964">
    <property type="entry name" value="ENOYL-COA HYDRATASE"/>
    <property type="match status" value="1"/>
</dbReference>
<dbReference type="GO" id="GO:0003824">
    <property type="term" value="F:catalytic activity"/>
    <property type="evidence" value="ECO:0007669"/>
    <property type="project" value="InterPro"/>
</dbReference>
<dbReference type="InterPro" id="IPR029045">
    <property type="entry name" value="ClpP/crotonase-like_dom_sf"/>
</dbReference>
<gene>
    <name evidence="3" type="ORF">J5Y06_13410</name>
</gene>
<evidence type="ECO:0000313" key="3">
    <source>
        <dbReference type="EMBL" id="MBP0439653.1"/>
    </source>
</evidence>
<dbReference type="RefSeq" id="WP_209335690.1">
    <property type="nucleotide sequence ID" value="NZ_JAGIYY010000004.1"/>
</dbReference>